<feature type="compositionally biased region" description="Polar residues" evidence="1">
    <location>
        <begin position="117"/>
        <end position="136"/>
    </location>
</feature>
<gene>
    <name evidence="3" type="ORF">HN018_10240</name>
</gene>
<dbReference type="SMART" id="SM00850">
    <property type="entry name" value="LytTR"/>
    <property type="match status" value="1"/>
</dbReference>
<proteinExistence type="predicted"/>
<reference evidence="3 4" key="1">
    <citation type="journal article" date="2014" name="World J. Microbiol. Biotechnol.">
        <title>Biodiversity and physiological characteristics of Antarctic and Arctic lichens-associated bacteria.</title>
        <authorList>
            <person name="Lee Y.M."/>
            <person name="Kim E.H."/>
            <person name="Lee H.K."/>
            <person name="Hong S.G."/>
        </authorList>
    </citation>
    <scope>NUCLEOTIDE SEQUENCE [LARGE SCALE GENOMIC DNA]</scope>
    <source>
        <strain evidence="3 4">PAMC 26569</strain>
    </source>
</reference>
<dbReference type="Gene3D" id="2.40.50.1020">
    <property type="entry name" value="LytTr DNA-binding domain"/>
    <property type="match status" value="1"/>
</dbReference>
<dbReference type="RefSeq" id="WP_171833953.1">
    <property type="nucleotide sequence ID" value="NZ_CP053708.1"/>
</dbReference>
<dbReference type="Pfam" id="PF04397">
    <property type="entry name" value="LytTR"/>
    <property type="match status" value="1"/>
</dbReference>
<sequence length="136" mass="14315">MAAPPIPPPEPGPAAVGTSSFLLRHAPDLAGNRLLALQAEDHYLRVHTDGGAVLVLMRLRDAIASLGDSTGWQPHRSFWVASDAATRAQRRGQGWQLVLENGLVVPVSRNAVPSMRASGSVSQPFASASVTGSTEE</sequence>
<feature type="region of interest" description="Disordered" evidence="1">
    <location>
        <begin position="116"/>
        <end position="136"/>
    </location>
</feature>
<protein>
    <submittedName>
        <fullName evidence="3">LytTR family transcriptional regulator</fullName>
    </submittedName>
</protein>
<dbReference type="InterPro" id="IPR007492">
    <property type="entry name" value="LytTR_DNA-bd_dom"/>
</dbReference>
<dbReference type="GO" id="GO:0003677">
    <property type="term" value="F:DNA binding"/>
    <property type="evidence" value="ECO:0007669"/>
    <property type="project" value="InterPro"/>
</dbReference>
<accession>A0A6M8HQ21</accession>
<dbReference type="Proteomes" id="UP000500767">
    <property type="component" value="Chromosome"/>
</dbReference>
<evidence type="ECO:0000313" key="4">
    <source>
        <dbReference type="Proteomes" id="UP000500767"/>
    </source>
</evidence>
<organism evidence="3 4">
    <name type="scientific">Lichenicola cladoniae</name>
    <dbReference type="NCBI Taxonomy" id="1484109"/>
    <lineage>
        <taxon>Bacteria</taxon>
        <taxon>Pseudomonadati</taxon>
        <taxon>Pseudomonadota</taxon>
        <taxon>Alphaproteobacteria</taxon>
        <taxon>Acetobacterales</taxon>
        <taxon>Acetobacteraceae</taxon>
        <taxon>Lichenicola</taxon>
    </lineage>
</organism>
<dbReference type="PROSITE" id="PS50930">
    <property type="entry name" value="HTH_LYTTR"/>
    <property type="match status" value="1"/>
</dbReference>
<feature type="domain" description="HTH LytTR-type" evidence="2">
    <location>
        <begin position="29"/>
        <end position="121"/>
    </location>
</feature>
<dbReference type="AlphaFoldDB" id="A0A6M8HQ21"/>
<evidence type="ECO:0000259" key="2">
    <source>
        <dbReference type="PROSITE" id="PS50930"/>
    </source>
</evidence>
<dbReference type="EMBL" id="CP053708">
    <property type="protein sequence ID" value="QKE90365.1"/>
    <property type="molecule type" value="Genomic_DNA"/>
</dbReference>
<dbReference type="KEGG" id="lck:HN018_10240"/>
<keyword evidence="4" id="KW-1185">Reference proteome</keyword>
<name>A0A6M8HQ21_9PROT</name>
<evidence type="ECO:0000313" key="3">
    <source>
        <dbReference type="EMBL" id="QKE90365.1"/>
    </source>
</evidence>
<evidence type="ECO:0000256" key="1">
    <source>
        <dbReference type="SAM" id="MobiDB-lite"/>
    </source>
</evidence>